<proteinExistence type="predicted"/>
<dbReference type="AlphaFoldDB" id="A0A0N5D0M8"/>
<dbReference type="OrthoDB" id="5803694at2759"/>
<reference evidence="2 3" key="2">
    <citation type="submission" date="2018-11" db="EMBL/GenBank/DDBJ databases">
        <authorList>
            <consortium name="Pathogen Informatics"/>
        </authorList>
    </citation>
    <scope>NUCLEOTIDE SEQUENCE [LARGE SCALE GENOMIC DNA]</scope>
</reference>
<evidence type="ECO:0000313" key="4">
    <source>
        <dbReference type="WBParaSite" id="TCLT_0000636001-mRNA-1"/>
    </source>
</evidence>
<feature type="compositionally biased region" description="Basic and acidic residues" evidence="1">
    <location>
        <begin position="61"/>
        <end position="70"/>
    </location>
</feature>
<evidence type="ECO:0000313" key="2">
    <source>
        <dbReference type="EMBL" id="VDN03693.1"/>
    </source>
</evidence>
<evidence type="ECO:0000256" key="1">
    <source>
        <dbReference type="SAM" id="MobiDB-lite"/>
    </source>
</evidence>
<reference evidence="4" key="1">
    <citation type="submission" date="2017-02" db="UniProtKB">
        <authorList>
            <consortium name="WormBaseParasite"/>
        </authorList>
    </citation>
    <scope>IDENTIFICATION</scope>
</reference>
<organism evidence="4">
    <name type="scientific">Thelazia callipaeda</name>
    <name type="common">Oriental eyeworm</name>
    <name type="synonym">Parasitic nematode</name>
    <dbReference type="NCBI Taxonomy" id="103827"/>
    <lineage>
        <taxon>Eukaryota</taxon>
        <taxon>Metazoa</taxon>
        <taxon>Ecdysozoa</taxon>
        <taxon>Nematoda</taxon>
        <taxon>Chromadorea</taxon>
        <taxon>Rhabditida</taxon>
        <taxon>Spirurina</taxon>
        <taxon>Spiruromorpha</taxon>
        <taxon>Thelazioidea</taxon>
        <taxon>Thelaziidae</taxon>
        <taxon>Thelazia</taxon>
    </lineage>
</organism>
<sequence>MVRSHSLNYPSSTEHCEKANIKEELECSKCYPCMSSRMSSEGEDSSKSEEGGKAGAGAGAEGKDDADKDGGNGWGQRRTLCLLSAVTLHRAKRPCIVPDFDRTVSSSLFSLLLTPVPHRSTAQVMMTSAQQSVLKSVSDKPRKCIFCRYAQDEILQYVQLSADEDYCIPSTVKCYSERYVRCQLSFEDPQVDKLFRETNDVMFELYDYLTLKLEAMFHGKSHLFPQLFTKEWENYYSSLCPENDLKERRRNNMDIAEFEEDQFQVKSDDRLNNKKDKKFESEEKRNRKRIQRVDKNEKSKKMKCN</sequence>
<evidence type="ECO:0000313" key="3">
    <source>
        <dbReference type="Proteomes" id="UP000276776"/>
    </source>
</evidence>
<protein>
    <submittedName>
        <fullName evidence="2 4">Uncharacterized protein</fullName>
    </submittedName>
</protein>
<dbReference type="Proteomes" id="UP000276776">
    <property type="component" value="Unassembled WGS sequence"/>
</dbReference>
<accession>A0A0N5D0M8</accession>
<dbReference type="EMBL" id="UYYF01004409">
    <property type="protein sequence ID" value="VDN03693.1"/>
    <property type="molecule type" value="Genomic_DNA"/>
</dbReference>
<gene>
    <name evidence="2" type="ORF">TCLT_LOCUS6349</name>
</gene>
<dbReference type="WBParaSite" id="TCLT_0000636001-mRNA-1">
    <property type="protein sequence ID" value="TCLT_0000636001-mRNA-1"/>
    <property type="gene ID" value="TCLT_0000636001"/>
</dbReference>
<feature type="compositionally biased region" description="Basic and acidic residues" evidence="1">
    <location>
        <begin position="268"/>
        <end position="299"/>
    </location>
</feature>
<feature type="region of interest" description="Disordered" evidence="1">
    <location>
        <begin position="35"/>
        <end position="71"/>
    </location>
</feature>
<keyword evidence="3" id="KW-1185">Reference proteome</keyword>
<name>A0A0N5D0M8_THECL</name>
<feature type="region of interest" description="Disordered" evidence="1">
    <location>
        <begin position="268"/>
        <end position="305"/>
    </location>
</feature>